<dbReference type="PIRSF" id="PIRSF009264">
    <property type="entry name" value="TagBP_ald_AgaZ"/>
    <property type="match status" value="1"/>
</dbReference>
<comment type="pathway">
    <text evidence="1">Carbohydrate metabolism.</text>
</comment>
<dbReference type="InterPro" id="IPR050303">
    <property type="entry name" value="GatZ_KbaZ_carbometab"/>
</dbReference>
<evidence type="ECO:0000313" key="2">
    <source>
        <dbReference type="EMBL" id="SHH45878.1"/>
    </source>
</evidence>
<dbReference type="STRING" id="1508389.SAMN05444003_3245"/>
<dbReference type="AlphaFoldDB" id="A0A1M5T5B1"/>
<dbReference type="Pfam" id="PF08013">
    <property type="entry name" value="GatZ_KbaZ-like"/>
    <property type="match status" value="1"/>
</dbReference>
<evidence type="ECO:0000313" key="3">
    <source>
        <dbReference type="Proteomes" id="UP000184074"/>
    </source>
</evidence>
<organism evidence="2 3">
    <name type="scientific">Cognatiyoonia sediminum</name>
    <dbReference type="NCBI Taxonomy" id="1508389"/>
    <lineage>
        <taxon>Bacteria</taxon>
        <taxon>Pseudomonadati</taxon>
        <taxon>Pseudomonadota</taxon>
        <taxon>Alphaproteobacteria</taxon>
        <taxon>Rhodobacterales</taxon>
        <taxon>Paracoccaceae</taxon>
        <taxon>Cognatiyoonia</taxon>
    </lineage>
</organism>
<dbReference type="GO" id="GO:0005886">
    <property type="term" value="C:plasma membrane"/>
    <property type="evidence" value="ECO:0007669"/>
    <property type="project" value="TreeGrafter"/>
</dbReference>
<dbReference type="Proteomes" id="UP000184074">
    <property type="component" value="Unassembled WGS sequence"/>
</dbReference>
<evidence type="ECO:0000256" key="1">
    <source>
        <dbReference type="ARBA" id="ARBA00005007"/>
    </source>
</evidence>
<reference evidence="2 3" key="1">
    <citation type="submission" date="2016-11" db="EMBL/GenBank/DDBJ databases">
        <authorList>
            <person name="Jaros S."/>
            <person name="Januszkiewicz K."/>
            <person name="Wedrychowicz H."/>
        </authorList>
    </citation>
    <scope>NUCLEOTIDE SEQUENCE [LARGE SCALE GENOMIC DNA]</scope>
    <source>
        <strain evidence="2 3">DSM 28715</strain>
    </source>
</reference>
<dbReference type="InterPro" id="IPR013785">
    <property type="entry name" value="Aldolase_TIM"/>
</dbReference>
<dbReference type="Gene3D" id="3.20.20.70">
    <property type="entry name" value="Aldolase class I"/>
    <property type="match status" value="1"/>
</dbReference>
<dbReference type="PANTHER" id="PTHR32502">
    <property type="entry name" value="N-ACETYLGALACTOSAMINE PERMEASE II COMPONENT-RELATED"/>
    <property type="match status" value="1"/>
</dbReference>
<dbReference type="InterPro" id="IPR012062">
    <property type="entry name" value="GatZ/KbaZ-like"/>
</dbReference>
<dbReference type="OrthoDB" id="1672942at2"/>
<dbReference type="PANTHER" id="PTHR32502:SF12">
    <property type="entry name" value="D-TAGATOSE-1,6-BISPHOSPHATE ALDOLASE SUBUNIT GATZ"/>
    <property type="match status" value="1"/>
</dbReference>
<name>A0A1M5T5B1_9RHOB</name>
<sequence>MVEVLRDIIARNRAGEVIAVPSVCSAHPDVLRASLGLAKRLGQPVVIEATSNQVNQDGGYMGMTPADFVAYVHGFADEVGTDRHAIIFGGDHLGTQAWRDQAAEAAMEKAKVLVADYVAAGFEKIHLDCSEGCAGEAAQLTDEITADRSAVLAKISAKQADDLLFVVGTEVPPPGGARLDEDGVFPPTDPNAARDTLAAHEATFGSLASNIGGLVVQPGVEFSPTAVHHMPVDRDPHILAALSDRPTICLEAHSTDYQVDAVYPRLAELGFAFQKVGPALTFSYREALYALDQIRSDAGQLEAAMEQEMLRQPKYWQGHYSGSPEELREQRHSGLADRIRYYWPTQGAQDAVAALLEDCGNGLSDAQLSNVFDDKTLERAENLCGAQARRLIDAHIELALEPYFFLETP</sequence>
<proteinExistence type="predicted"/>
<gene>
    <name evidence="2" type="ORF">SAMN05444003_3245</name>
</gene>
<protein>
    <submittedName>
        <fullName evidence="2">Tagatose-bisphosphate aldolase noncatalytic subunit</fullName>
    </submittedName>
</protein>
<dbReference type="GO" id="GO:0005975">
    <property type="term" value="P:carbohydrate metabolic process"/>
    <property type="evidence" value="ECO:0007669"/>
    <property type="project" value="InterPro"/>
</dbReference>
<dbReference type="Gene3D" id="1.10.400.20">
    <property type="entry name" value="putative tagatose 6-phosphate kinase domain like"/>
    <property type="match status" value="1"/>
</dbReference>
<dbReference type="RefSeq" id="WP_072902904.1">
    <property type="nucleotide sequence ID" value="NZ_FQXB01000008.1"/>
</dbReference>
<dbReference type="EMBL" id="FQXB01000008">
    <property type="protein sequence ID" value="SHH45878.1"/>
    <property type="molecule type" value="Genomic_DNA"/>
</dbReference>
<keyword evidence="3" id="KW-1185">Reference proteome</keyword>
<dbReference type="SUPFAM" id="SSF51569">
    <property type="entry name" value="Aldolase"/>
    <property type="match status" value="1"/>
</dbReference>
<dbReference type="GO" id="GO:0009401">
    <property type="term" value="P:phosphoenolpyruvate-dependent sugar phosphotransferase system"/>
    <property type="evidence" value="ECO:0007669"/>
    <property type="project" value="TreeGrafter"/>
</dbReference>
<accession>A0A1M5T5B1</accession>